<dbReference type="PROSITE" id="PS50234">
    <property type="entry name" value="VWFA"/>
    <property type="match status" value="1"/>
</dbReference>
<dbReference type="SUPFAM" id="SSF51294">
    <property type="entry name" value="Hedgehog/intein (Hint) domain"/>
    <property type="match status" value="1"/>
</dbReference>
<keyword evidence="4" id="KW-1185">Reference proteome</keyword>
<feature type="region of interest" description="Disordered" evidence="1">
    <location>
        <begin position="1"/>
        <end position="29"/>
    </location>
</feature>
<dbReference type="CDD" id="cd00081">
    <property type="entry name" value="Hint"/>
    <property type="match status" value="1"/>
</dbReference>
<dbReference type="InterPro" id="IPR032838">
    <property type="entry name" value="Vwaint_dom"/>
</dbReference>
<dbReference type="Proteomes" id="UP000053617">
    <property type="component" value="Unassembled WGS sequence"/>
</dbReference>
<organism evidence="3 4">
    <name type="scientific">Rhinocladiella mackenziei CBS 650.93</name>
    <dbReference type="NCBI Taxonomy" id="1442369"/>
    <lineage>
        <taxon>Eukaryota</taxon>
        <taxon>Fungi</taxon>
        <taxon>Dikarya</taxon>
        <taxon>Ascomycota</taxon>
        <taxon>Pezizomycotina</taxon>
        <taxon>Eurotiomycetes</taxon>
        <taxon>Chaetothyriomycetidae</taxon>
        <taxon>Chaetothyriales</taxon>
        <taxon>Herpotrichiellaceae</taxon>
        <taxon>Rhinocladiella</taxon>
    </lineage>
</organism>
<dbReference type="OrthoDB" id="10264538at2759"/>
<proteinExistence type="predicted"/>
<dbReference type="Pfam" id="PF14624">
    <property type="entry name" value="Vwaint"/>
    <property type="match status" value="1"/>
</dbReference>
<feature type="compositionally biased region" description="Polar residues" evidence="1">
    <location>
        <begin position="1"/>
        <end position="10"/>
    </location>
</feature>
<dbReference type="PANTHER" id="PTHR10579">
    <property type="entry name" value="CALCIUM-ACTIVATED CHLORIDE CHANNEL REGULATOR"/>
    <property type="match status" value="1"/>
</dbReference>
<dbReference type="Pfam" id="PF00092">
    <property type="entry name" value="VWA"/>
    <property type="match status" value="1"/>
</dbReference>
<dbReference type="InterPro" id="IPR002035">
    <property type="entry name" value="VWF_A"/>
</dbReference>
<dbReference type="GeneID" id="25297158"/>
<dbReference type="InterPro" id="IPR039510">
    <property type="entry name" value="Vint_dom"/>
</dbReference>
<dbReference type="SUPFAM" id="SSF53300">
    <property type="entry name" value="vWA-like"/>
    <property type="match status" value="1"/>
</dbReference>
<dbReference type="PANTHER" id="PTHR10579:SF156">
    <property type="entry name" value="VWFA DOMAIN-CONTAINING PROTEIN"/>
    <property type="match status" value="1"/>
</dbReference>
<sequence length="750" mass="82240">MADSGTTRFDTSPEDFVMVDGSHDLPLRPRSTNPEKQHLRVELHPLQNDDAFIVSVRPPKVPEDGLKRASCDIVLVIDVSGSMNAAAPLPDVEDCNDKEAAGLSVLDLTKHAARTILETLGENDRLGIVTFSDDAKVVQKLTRMTNEEKKATWQRVDQLRTESCTNLWAGIRSGLNLFEEARLIGNVAGMYILTDGMPNHMCPQQGYVAKLRPMLVEAAHPRASLPTIHTFGFGYHIRSELMQSIAEVGNGNYSFIPDAGMIGTVFVHAVANLYTTMGTSAILELSDSKGTTMNLSAGMMCANESGKRLSLNLGNILFGQSRDILVKCPGMPPNAVITAILKYRLANGESQGSQGRMVYSEKTTWSPAIAEYHQYRAAICDFLSSLFPTKDNGEHAAISDKAAVDQARTRLDAVITAIQSSPCKDAAYVKSLAEDLAGEEPAGQISKALLWSEKQNYWLKWGRHYLPSLLHAHQRQMCNTFKDPGPLLYGKESPLFIKCRDELDAAFDNLPAPKPSLPPKVVTTYGSKGEVTGTRVISPPRVRMSRYNSSSAPCFGGNSKITMADGSRIPIKALKAGVSIWTPVGPRPVVAVVKTRMMGHTGQLCRVGKLWVTPWHPIKHQGCWVFPRHIAEDIADFEGPVYSVMLGPYRHPDGHAIEIGGQTAVTLGHGVIGDQNDVRMHAFFGNYWRVVQSLSQLPADRNGHLRCGSLQRDPRTGLASGFMRPMTNIKSIPRTMKAAVRVRVRRQSGI</sequence>
<dbReference type="Pfam" id="PF14623">
    <property type="entry name" value="Vint"/>
    <property type="match status" value="1"/>
</dbReference>
<evidence type="ECO:0000259" key="2">
    <source>
        <dbReference type="PROSITE" id="PS50234"/>
    </source>
</evidence>
<dbReference type="VEuPathDB" id="FungiDB:Z518_09087"/>
<dbReference type="AlphaFoldDB" id="A0A0D2FH55"/>
<dbReference type="SMART" id="SM00327">
    <property type="entry name" value="VWA"/>
    <property type="match status" value="1"/>
</dbReference>
<dbReference type="InterPro" id="IPR036844">
    <property type="entry name" value="Hint_dom_sf"/>
</dbReference>
<dbReference type="InterPro" id="IPR036465">
    <property type="entry name" value="vWFA_dom_sf"/>
</dbReference>
<dbReference type="EMBL" id="KN847481">
    <property type="protein sequence ID" value="KIX01362.1"/>
    <property type="molecule type" value="Genomic_DNA"/>
</dbReference>
<dbReference type="HOGENOM" id="CLU_013635_0_0_1"/>
<evidence type="ECO:0000313" key="3">
    <source>
        <dbReference type="EMBL" id="KIX01362.1"/>
    </source>
</evidence>
<evidence type="ECO:0000256" key="1">
    <source>
        <dbReference type="SAM" id="MobiDB-lite"/>
    </source>
</evidence>
<dbReference type="STRING" id="1442369.A0A0D2FH55"/>
<dbReference type="RefSeq" id="XP_013268498.1">
    <property type="nucleotide sequence ID" value="XM_013413044.1"/>
</dbReference>
<dbReference type="Gene3D" id="3.40.50.410">
    <property type="entry name" value="von Willebrand factor, type A domain"/>
    <property type="match status" value="1"/>
</dbReference>
<dbReference type="InterPro" id="IPR051266">
    <property type="entry name" value="CLCR"/>
</dbReference>
<protein>
    <recommendedName>
        <fullName evidence="2">VWFA domain-containing protein</fullName>
    </recommendedName>
</protein>
<name>A0A0D2FH55_9EURO</name>
<feature type="domain" description="VWFA" evidence="2">
    <location>
        <begin position="72"/>
        <end position="270"/>
    </location>
</feature>
<accession>A0A0D2FH55</accession>
<gene>
    <name evidence="3" type="ORF">Z518_09087</name>
</gene>
<evidence type="ECO:0000313" key="4">
    <source>
        <dbReference type="Proteomes" id="UP000053617"/>
    </source>
</evidence>
<reference evidence="3 4" key="1">
    <citation type="submission" date="2015-01" db="EMBL/GenBank/DDBJ databases">
        <title>The Genome Sequence of Rhinocladiella mackenzie CBS 650.93.</title>
        <authorList>
            <consortium name="The Broad Institute Genomics Platform"/>
            <person name="Cuomo C."/>
            <person name="de Hoog S."/>
            <person name="Gorbushina A."/>
            <person name="Stielow B."/>
            <person name="Teixiera M."/>
            <person name="Abouelleil A."/>
            <person name="Chapman S.B."/>
            <person name="Priest M."/>
            <person name="Young S.K."/>
            <person name="Wortman J."/>
            <person name="Nusbaum C."/>
            <person name="Birren B."/>
        </authorList>
    </citation>
    <scope>NUCLEOTIDE SEQUENCE [LARGE SCALE GENOMIC DNA]</scope>
    <source>
        <strain evidence="3 4">CBS 650.93</strain>
    </source>
</reference>